<gene>
    <name evidence="2" type="ORF">B6D57_04320</name>
</gene>
<comment type="caution">
    <text evidence="2">The sequence shown here is derived from an EMBL/GenBank/DDBJ whole genome shotgun (WGS) entry which is preliminary data.</text>
</comment>
<evidence type="ECO:0000256" key="1">
    <source>
        <dbReference type="SAM" id="Phobius"/>
    </source>
</evidence>
<protein>
    <recommendedName>
        <fullName evidence="4">PEGA domain-containing protein</fullName>
    </recommendedName>
</protein>
<dbReference type="EMBL" id="NATQ01000088">
    <property type="protein sequence ID" value="OQX90211.1"/>
    <property type="molecule type" value="Genomic_DNA"/>
</dbReference>
<keyword evidence="1" id="KW-0812">Transmembrane</keyword>
<evidence type="ECO:0000313" key="3">
    <source>
        <dbReference type="Proteomes" id="UP000192611"/>
    </source>
</evidence>
<reference evidence="3" key="1">
    <citation type="submission" date="2017-03" db="EMBL/GenBank/DDBJ databases">
        <title>Novel pathways for hydrocarbon cycling and metabolic interdependencies in hydrothermal sediment communities.</title>
        <authorList>
            <person name="Dombrowski N."/>
            <person name="Seitz K."/>
            <person name="Teske A."/>
            <person name="Baker B."/>
        </authorList>
    </citation>
    <scope>NUCLEOTIDE SEQUENCE [LARGE SCALE GENOMIC DNA]</scope>
</reference>
<feature type="transmembrane region" description="Helical" evidence="1">
    <location>
        <begin position="105"/>
        <end position="125"/>
    </location>
</feature>
<organism evidence="2 3">
    <name type="scientific">Candidatus Coatesbacteria bacterium 4484_99</name>
    <dbReference type="NCBI Taxonomy" id="1970774"/>
    <lineage>
        <taxon>Bacteria</taxon>
        <taxon>Candidatus Coatesiibacteriota</taxon>
    </lineage>
</organism>
<evidence type="ECO:0000313" key="2">
    <source>
        <dbReference type="EMBL" id="OQX90211.1"/>
    </source>
</evidence>
<dbReference type="AlphaFoldDB" id="A0A1W9S035"/>
<dbReference type="Proteomes" id="UP000192611">
    <property type="component" value="Unassembled WGS sequence"/>
</dbReference>
<accession>A0A1W9S035</accession>
<keyword evidence="1" id="KW-0472">Membrane</keyword>
<sequence length="126" mass="13798">MARVIVIITIFFLAGSILATDEKITLDVYSAIEMKEDVILEVDGIEVGPLPVRVVDLPVGKHEFGLWWTDGGKIPHHRTETINITESMGRIYLSPIKKTSGARPFLYGLLGGSGGALIFLFFILIG</sequence>
<name>A0A1W9S035_9BACT</name>
<evidence type="ECO:0008006" key="4">
    <source>
        <dbReference type="Google" id="ProtNLM"/>
    </source>
</evidence>
<proteinExistence type="predicted"/>
<keyword evidence="1" id="KW-1133">Transmembrane helix</keyword>